<reference evidence="2 3" key="1">
    <citation type="submission" date="2018-11" db="EMBL/GenBank/DDBJ databases">
        <authorList>
            <consortium name="Pathogen Informatics"/>
        </authorList>
    </citation>
    <scope>NUCLEOTIDE SEQUENCE [LARGE SCALE GENOMIC DNA]</scope>
</reference>
<dbReference type="AlphaFoldDB" id="A0A3P6TYZ3"/>
<gene>
    <name evidence="2" type="ORF">DILT_LOCUS2162</name>
</gene>
<dbReference type="EMBL" id="UYRU01041753">
    <property type="protein sequence ID" value="VDK69531.1"/>
    <property type="molecule type" value="Genomic_DNA"/>
</dbReference>
<sequence>MLFYGGADKAASEHQELIDPPPGEGKAGVQADAAASTILAGSKTSEPSSGHQAGERTCSDHRCYTRLAAIRIHSRPTEDYARYSDDEVE</sequence>
<accession>A0A3P6TYZ3</accession>
<feature type="region of interest" description="Disordered" evidence="1">
    <location>
        <begin position="1"/>
        <end position="32"/>
    </location>
</feature>
<dbReference type="Proteomes" id="UP000281553">
    <property type="component" value="Unassembled WGS sequence"/>
</dbReference>
<evidence type="ECO:0000313" key="2">
    <source>
        <dbReference type="EMBL" id="VDK69531.1"/>
    </source>
</evidence>
<keyword evidence="3" id="KW-1185">Reference proteome</keyword>
<name>A0A3P6TYZ3_DIBLA</name>
<protein>
    <submittedName>
        <fullName evidence="2">Uncharacterized protein</fullName>
    </submittedName>
</protein>
<evidence type="ECO:0000256" key="1">
    <source>
        <dbReference type="SAM" id="MobiDB-lite"/>
    </source>
</evidence>
<organism evidence="2 3">
    <name type="scientific">Dibothriocephalus latus</name>
    <name type="common">Fish tapeworm</name>
    <name type="synonym">Diphyllobothrium latum</name>
    <dbReference type="NCBI Taxonomy" id="60516"/>
    <lineage>
        <taxon>Eukaryota</taxon>
        <taxon>Metazoa</taxon>
        <taxon>Spiralia</taxon>
        <taxon>Lophotrochozoa</taxon>
        <taxon>Platyhelminthes</taxon>
        <taxon>Cestoda</taxon>
        <taxon>Eucestoda</taxon>
        <taxon>Diphyllobothriidea</taxon>
        <taxon>Diphyllobothriidae</taxon>
        <taxon>Dibothriocephalus</taxon>
    </lineage>
</organism>
<evidence type="ECO:0000313" key="3">
    <source>
        <dbReference type="Proteomes" id="UP000281553"/>
    </source>
</evidence>
<proteinExistence type="predicted"/>